<organism evidence="1 2">
    <name type="scientific">Ziziphus jujuba witches'-broom phytoplasma</name>
    <dbReference type="NCBI Taxonomy" id="135727"/>
    <lineage>
        <taxon>Bacteria</taxon>
        <taxon>Bacillati</taxon>
        <taxon>Mycoplasmatota</taxon>
        <taxon>Mollicutes</taxon>
        <taxon>Acholeplasmatales</taxon>
        <taxon>Acholeplasmataceae</taxon>
        <taxon>Candidatus Phytoplasma</taxon>
        <taxon>16SrV (Elm yellows group)</taxon>
    </lineage>
</organism>
<dbReference type="SUPFAM" id="SSF53335">
    <property type="entry name" value="S-adenosyl-L-methionine-dependent methyltransferases"/>
    <property type="match status" value="1"/>
</dbReference>
<dbReference type="EMBL" id="CP025121">
    <property type="protein sequence ID" value="AYJ01107.1"/>
    <property type="molecule type" value="Genomic_DNA"/>
</dbReference>
<evidence type="ECO:0000313" key="2">
    <source>
        <dbReference type="Proteomes" id="UP000272462"/>
    </source>
</evidence>
<gene>
    <name evidence="1" type="ORF">CWO85_00960</name>
</gene>
<reference evidence="1 2" key="1">
    <citation type="journal article" date="2018" name="BMC Genomics">
        <title>Comparative genome analysis of jujube witches'-broom Phytoplasma, an obligate pathogen that causes jujube witches'-broom disease.</title>
        <authorList>
            <person name="Wang J."/>
            <person name="Song L."/>
            <person name="Jiao Q."/>
            <person name="Yang S."/>
            <person name="Gao R."/>
            <person name="Lu X."/>
            <person name="Zhou G."/>
        </authorList>
    </citation>
    <scope>NUCLEOTIDE SEQUENCE [LARGE SCALE GENOMIC DNA]</scope>
    <source>
        <strain evidence="1">Jwb-nky</strain>
    </source>
</reference>
<dbReference type="InterPro" id="IPR029063">
    <property type="entry name" value="SAM-dependent_MTases_sf"/>
</dbReference>
<name>A0A660HM43_ZIZJU</name>
<accession>A0A660HM43</accession>
<dbReference type="Proteomes" id="UP000272462">
    <property type="component" value="Chromosome"/>
</dbReference>
<proteinExistence type="predicted"/>
<dbReference type="RefSeq" id="WP_121463838.1">
    <property type="nucleotide sequence ID" value="NZ_CP025121.1"/>
</dbReference>
<dbReference type="KEGG" id="pzi:CWO85_00960"/>
<evidence type="ECO:0000313" key="1">
    <source>
        <dbReference type="EMBL" id="AYJ01107.1"/>
    </source>
</evidence>
<keyword evidence="2" id="KW-1185">Reference proteome</keyword>
<sequence length="59" mass="7031">MDFDLGSQKRLAEALRRAHARGVKWLTTNYPTQEILQFYQGFNFNYMLATTNVKKKKKY</sequence>
<protein>
    <submittedName>
        <fullName evidence="1">Uncharacterized protein</fullName>
    </submittedName>
</protein>
<dbReference type="Gene3D" id="3.40.50.150">
    <property type="entry name" value="Vaccinia Virus protein VP39"/>
    <property type="match status" value="1"/>
</dbReference>
<dbReference type="AlphaFoldDB" id="A0A660HM43"/>